<organism evidence="2">
    <name type="scientific">Tanacetum cinerariifolium</name>
    <name type="common">Dalmatian daisy</name>
    <name type="synonym">Chrysanthemum cinerariifolium</name>
    <dbReference type="NCBI Taxonomy" id="118510"/>
    <lineage>
        <taxon>Eukaryota</taxon>
        <taxon>Viridiplantae</taxon>
        <taxon>Streptophyta</taxon>
        <taxon>Embryophyta</taxon>
        <taxon>Tracheophyta</taxon>
        <taxon>Spermatophyta</taxon>
        <taxon>Magnoliopsida</taxon>
        <taxon>eudicotyledons</taxon>
        <taxon>Gunneridae</taxon>
        <taxon>Pentapetalae</taxon>
        <taxon>asterids</taxon>
        <taxon>campanulids</taxon>
        <taxon>Asterales</taxon>
        <taxon>Asteraceae</taxon>
        <taxon>Asteroideae</taxon>
        <taxon>Anthemideae</taxon>
        <taxon>Anthemidinae</taxon>
        <taxon>Tanacetum</taxon>
    </lineage>
</organism>
<accession>A0A699I1W2</accession>
<dbReference type="AlphaFoldDB" id="A0A699I1W2"/>
<name>A0A699I1W2_TANCI</name>
<comment type="caution">
    <text evidence="2">The sequence shown here is derived from an EMBL/GenBank/DDBJ whole genome shotgun (WGS) entry which is preliminary data.</text>
</comment>
<dbReference type="EMBL" id="BKCJ010230482">
    <property type="protein sequence ID" value="GEY99899.1"/>
    <property type="molecule type" value="Genomic_DNA"/>
</dbReference>
<gene>
    <name evidence="2" type="ORF">Tci_471873</name>
</gene>
<evidence type="ECO:0000313" key="2">
    <source>
        <dbReference type="EMBL" id="GEY99899.1"/>
    </source>
</evidence>
<protein>
    <submittedName>
        <fullName evidence="2">Uncharacterized protein</fullName>
    </submittedName>
</protein>
<feature type="region of interest" description="Disordered" evidence="1">
    <location>
        <begin position="42"/>
        <end position="67"/>
    </location>
</feature>
<reference evidence="2" key="1">
    <citation type="journal article" date="2019" name="Sci. Rep.">
        <title>Draft genome of Tanacetum cinerariifolium, the natural source of mosquito coil.</title>
        <authorList>
            <person name="Yamashiro T."/>
            <person name="Shiraishi A."/>
            <person name="Satake H."/>
            <person name="Nakayama K."/>
        </authorList>
    </citation>
    <scope>NUCLEOTIDE SEQUENCE</scope>
</reference>
<proteinExistence type="predicted"/>
<feature type="non-terminal residue" evidence="2">
    <location>
        <position position="1"/>
    </location>
</feature>
<evidence type="ECO:0000256" key="1">
    <source>
        <dbReference type="SAM" id="MobiDB-lite"/>
    </source>
</evidence>
<feature type="compositionally biased region" description="Basic and acidic residues" evidence="1">
    <location>
        <begin position="48"/>
        <end position="65"/>
    </location>
</feature>
<sequence length="80" mass="8810">NNEAGIANIQVSTIRTPVSTVSSHDNTTNLSDATVYDFLANQPNRSLRNQESRPKNQDSSRRTVNVEDTSFKAMVAIDEA</sequence>